<organism evidence="2">
    <name type="scientific">bioreactor metagenome</name>
    <dbReference type="NCBI Taxonomy" id="1076179"/>
    <lineage>
        <taxon>unclassified sequences</taxon>
        <taxon>metagenomes</taxon>
        <taxon>ecological metagenomes</taxon>
    </lineage>
</organism>
<dbReference type="PANTHER" id="PTHR36718:SF1">
    <property type="entry name" value="DOUBLE ZINC RIBBON PROTEIN MJ0416"/>
    <property type="match status" value="1"/>
</dbReference>
<name>A0A644ZKA3_9ZZZZ</name>
<evidence type="ECO:0000259" key="1">
    <source>
        <dbReference type="Pfam" id="PF17032"/>
    </source>
</evidence>
<dbReference type="EMBL" id="VSSQ01009325">
    <property type="protein sequence ID" value="MPM41310.1"/>
    <property type="molecule type" value="Genomic_DNA"/>
</dbReference>
<evidence type="ECO:0000313" key="2">
    <source>
        <dbReference type="EMBL" id="MPM41310.1"/>
    </source>
</evidence>
<reference evidence="2" key="1">
    <citation type="submission" date="2019-08" db="EMBL/GenBank/DDBJ databases">
        <authorList>
            <person name="Kucharzyk K."/>
            <person name="Murdoch R.W."/>
            <person name="Higgins S."/>
            <person name="Loffler F."/>
        </authorList>
    </citation>
    <scope>NUCLEOTIDE SEQUENCE</scope>
</reference>
<sequence>MFFIGIMGVDSKEEKIKSVSSECPNCSANYLTLIQNYNRFHFFFVPLFKWAHSYYLLCETCNSLYGISDEKGRNLSIRDDVELTYWDLSPIYVEKICKSCKRSLNGSFEYCPYCGNKQP</sequence>
<dbReference type="InterPro" id="IPR031493">
    <property type="entry name" value="Zinc_ribbon_15"/>
</dbReference>
<gene>
    <name evidence="2" type="ORF">SDC9_87960</name>
</gene>
<dbReference type="PANTHER" id="PTHR36718">
    <property type="entry name" value="OS05G0435400 PROTEIN"/>
    <property type="match status" value="1"/>
</dbReference>
<dbReference type="AlphaFoldDB" id="A0A644ZKA3"/>
<proteinExistence type="predicted"/>
<dbReference type="InterPro" id="IPR053281">
    <property type="entry name" value="Double_zinc_ribbon"/>
</dbReference>
<dbReference type="Pfam" id="PF17032">
    <property type="entry name" value="Zn_ribbon_15"/>
    <property type="match status" value="1"/>
</dbReference>
<feature type="domain" description="Zinc-ribbon 15" evidence="1">
    <location>
        <begin position="22"/>
        <end position="115"/>
    </location>
</feature>
<protein>
    <recommendedName>
        <fullName evidence="1">Zinc-ribbon 15 domain-containing protein</fullName>
    </recommendedName>
</protein>
<accession>A0A644ZKA3</accession>
<comment type="caution">
    <text evidence="2">The sequence shown here is derived from an EMBL/GenBank/DDBJ whole genome shotgun (WGS) entry which is preliminary data.</text>
</comment>